<protein>
    <submittedName>
        <fullName evidence="4">Type II toxin-antitoxin system PemK/MazF family toxin</fullName>
    </submittedName>
</protein>
<proteinExistence type="inferred from homology"/>
<evidence type="ECO:0000256" key="3">
    <source>
        <dbReference type="SAM" id="Coils"/>
    </source>
</evidence>
<dbReference type="AlphaFoldDB" id="A0A921EIW0"/>
<dbReference type="InterPro" id="IPR003477">
    <property type="entry name" value="PemK-like"/>
</dbReference>
<dbReference type="InterPro" id="IPR011067">
    <property type="entry name" value="Plasmid_toxin/cell-grow_inhib"/>
</dbReference>
<evidence type="ECO:0000256" key="1">
    <source>
        <dbReference type="ARBA" id="ARBA00007521"/>
    </source>
</evidence>
<comment type="similarity">
    <text evidence="1">Belongs to the PemK/MazF family.</text>
</comment>
<reference evidence="4" key="2">
    <citation type="submission" date="2021-09" db="EMBL/GenBank/DDBJ databases">
        <authorList>
            <person name="Gilroy R."/>
        </authorList>
    </citation>
    <scope>NUCLEOTIDE SEQUENCE</scope>
    <source>
        <strain evidence="4">CHK192-2623</strain>
    </source>
</reference>
<dbReference type="Gene3D" id="2.30.30.110">
    <property type="match status" value="1"/>
</dbReference>
<dbReference type="Proteomes" id="UP000732527">
    <property type="component" value="Unassembled WGS sequence"/>
</dbReference>
<dbReference type="Pfam" id="PF02452">
    <property type="entry name" value="PemK_toxin"/>
    <property type="match status" value="1"/>
</dbReference>
<keyword evidence="2" id="KW-1277">Toxin-antitoxin system</keyword>
<comment type="caution">
    <text evidence="4">The sequence shown here is derived from an EMBL/GenBank/DDBJ whole genome shotgun (WGS) entry which is preliminary data.</text>
</comment>
<sequence>MAEYKTRYSREQKRRKLAKFNSVYYEGNPDNWKVSRLPNWMNFYGHSLNNELNGRLPRYYRKFKQGTIVMVDYGVPIGNELGGKHFGVIISNNDTKYKRKVTIIPLSSHYHKGYVDLGFDLMEGINSLLSDRIDELQNIISNMITRLDSFKAQNANKKIDFTQEDFSFLKENNVDYSLLQNDITIKFFQKDEELEGLVTQIKETTSWESHSNIFEFVSLYETIMNFQQNILNDLAKESRDEKQLQELIKKLNKYNKQSFAVISDIKSISKLRVTKLSHFTISGNTRISDKALNKIKTELIKTID</sequence>
<keyword evidence="3" id="KW-0175">Coiled coil</keyword>
<feature type="coiled-coil region" evidence="3">
    <location>
        <begin position="133"/>
        <end position="172"/>
    </location>
</feature>
<evidence type="ECO:0000313" key="5">
    <source>
        <dbReference type="Proteomes" id="UP000732527"/>
    </source>
</evidence>
<reference evidence="4" key="1">
    <citation type="journal article" date="2021" name="PeerJ">
        <title>Extensive microbial diversity within the chicken gut microbiome revealed by metagenomics and culture.</title>
        <authorList>
            <person name="Gilroy R."/>
            <person name="Ravi A."/>
            <person name="Getino M."/>
            <person name="Pursley I."/>
            <person name="Horton D.L."/>
            <person name="Alikhan N.F."/>
            <person name="Baker D."/>
            <person name="Gharbi K."/>
            <person name="Hall N."/>
            <person name="Watson M."/>
            <person name="Adriaenssens E.M."/>
            <person name="Foster-Nyarko E."/>
            <person name="Jarju S."/>
            <person name="Secka A."/>
            <person name="Antonio M."/>
            <person name="Oren A."/>
            <person name="Chaudhuri R.R."/>
            <person name="La Ragione R."/>
            <person name="Hildebrand F."/>
            <person name="Pallen M.J."/>
        </authorList>
    </citation>
    <scope>NUCLEOTIDE SEQUENCE</scope>
    <source>
        <strain evidence="4">CHK192-2623</strain>
    </source>
</reference>
<dbReference type="EMBL" id="DYYQ01000023">
    <property type="protein sequence ID" value="HJE49348.1"/>
    <property type="molecule type" value="Genomic_DNA"/>
</dbReference>
<organism evidence="4 5">
    <name type="scientific">Lactobacillus johnsonii</name>
    <dbReference type="NCBI Taxonomy" id="33959"/>
    <lineage>
        <taxon>Bacteria</taxon>
        <taxon>Bacillati</taxon>
        <taxon>Bacillota</taxon>
        <taxon>Bacilli</taxon>
        <taxon>Lactobacillales</taxon>
        <taxon>Lactobacillaceae</taxon>
        <taxon>Lactobacillus</taxon>
    </lineage>
</organism>
<dbReference type="GO" id="GO:0003677">
    <property type="term" value="F:DNA binding"/>
    <property type="evidence" value="ECO:0007669"/>
    <property type="project" value="InterPro"/>
</dbReference>
<dbReference type="SUPFAM" id="SSF50118">
    <property type="entry name" value="Cell growth inhibitor/plasmid maintenance toxic component"/>
    <property type="match status" value="1"/>
</dbReference>
<evidence type="ECO:0000256" key="2">
    <source>
        <dbReference type="ARBA" id="ARBA00022649"/>
    </source>
</evidence>
<name>A0A921EIW0_LACJH</name>
<accession>A0A921EIW0</accession>
<evidence type="ECO:0000313" key="4">
    <source>
        <dbReference type="EMBL" id="HJE49348.1"/>
    </source>
</evidence>
<gene>
    <name evidence="4" type="ORF">K8V69_04095</name>
</gene>